<dbReference type="AlphaFoldDB" id="A0AAV7UBJ3"/>
<dbReference type="InterPro" id="IPR001898">
    <property type="entry name" value="SLC13A/DASS"/>
</dbReference>
<protein>
    <recommendedName>
        <fullName evidence="11">Solute carrier family 13 member 2</fullName>
    </recommendedName>
</protein>
<keyword evidence="7" id="KW-0406">Ion transport</keyword>
<evidence type="ECO:0000313" key="10">
    <source>
        <dbReference type="Proteomes" id="UP001066276"/>
    </source>
</evidence>
<feature type="transmembrane region" description="Helical" evidence="8">
    <location>
        <begin position="274"/>
        <end position="294"/>
    </location>
</feature>
<dbReference type="GO" id="GO:0015141">
    <property type="term" value="F:succinate transmembrane transporter activity"/>
    <property type="evidence" value="ECO:0007669"/>
    <property type="project" value="TreeGrafter"/>
</dbReference>
<dbReference type="GO" id="GO:0015139">
    <property type="term" value="F:alpha-ketoglutarate transmembrane transporter activity"/>
    <property type="evidence" value="ECO:0007669"/>
    <property type="project" value="TreeGrafter"/>
</dbReference>
<evidence type="ECO:0000256" key="1">
    <source>
        <dbReference type="ARBA" id="ARBA00004141"/>
    </source>
</evidence>
<dbReference type="GO" id="GO:0071285">
    <property type="term" value="P:cellular response to lithium ion"/>
    <property type="evidence" value="ECO:0007669"/>
    <property type="project" value="TreeGrafter"/>
</dbReference>
<keyword evidence="4 8" id="KW-0812">Transmembrane</keyword>
<accession>A0AAV7UBJ3</accession>
<dbReference type="PANTHER" id="PTHR10283">
    <property type="entry name" value="SOLUTE CARRIER FAMILY 13 MEMBER"/>
    <property type="match status" value="1"/>
</dbReference>
<dbReference type="Proteomes" id="UP001066276">
    <property type="component" value="Chromosome 3_1"/>
</dbReference>
<proteinExistence type="inferred from homology"/>
<dbReference type="InterPro" id="IPR031312">
    <property type="entry name" value="Na/sul_symport_CS"/>
</dbReference>
<feature type="transmembrane region" description="Helical" evidence="8">
    <location>
        <begin position="382"/>
        <end position="401"/>
    </location>
</feature>
<evidence type="ECO:0000256" key="4">
    <source>
        <dbReference type="ARBA" id="ARBA00022692"/>
    </source>
</evidence>
<feature type="transmembrane region" description="Helical" evidence="8">
    <location>
        <begin position="597"/>
        <end position="618"/>
    </location>
</feature>
<comment type="caution">
    <text evidence="9">The sequence shown here is derived from an EMBL/GenBank/DDBJ whole genome shotgun (WGS) entry which is preliminary data.</text>
</comment>
<feature type="transmembrane region" description="Helical" evidence="8">
    <location>
        <begin position="86"/>
        <end position="103"/>
    </location>
</feature>
<sequence>MASCWRTLLAYRNYLIIYLVPLLFLALPLVINSKEASCAFVIILMALFWCFEALPLAVTALLPVLLFPMMGIMDSTLVCAQYLKDTNMLFIGGLLVAIAVEHWNLHKRIALRVLLIVGVKPALLMLGFMLVTAFLSMWISNTATTAMMVPIAQAVLDQLHTSEKMLNEQKAQKMKEAQESNELNGNVNKAFDLQEKSPAQTNLVCEVQLKPKPGDNTLKEKQSMELQERIVQIPELGEDQKESNGYISSNDKGVVLSEEENRLKEENHLKLCKGMSLCVCYSASIGGIATLTGTTPNLVLKGQMDELFPDNNNVINFASWFGFAFPTMLVLLAFSYLWLQITFLGFNFRKNFGCGVKPEVKAKQKRAYQVIRIEHRKLGSMTFAEICVLILFVLLVLLWFTREPGFMPGWATISFNRNREYVTDATVAIFISIMMFIFPSEIPTSAYRNSLESDGKRKIRVPPALLNWKTVHEKMPWGIVLLLGGGFALAKGSEESGLSRWLGEKLTPLESIPPAAIALILCLLVATFTECTSNVATTTLFLPILASMAKAIHIHPLYIMLPCTLSASLAFMLPVATPPNAIVFGYGQLKVIDMAKAGFLLNILGVLTITLSINTWTFSMFNLGTFPSWANATSSPLP</sequence>
<dbReference type="EMBL" id="JANPWB010000005">
    <property type="protein sequence ID" value="KAJ1186310.1"/>
    <property type="molecule type" value="Genomic_DNA"/>
</dbReference>
<evidence type="ECO:0000256" key="6">
    <source>
        <dbReference type="ARBA" id="ARBA00023136"/>
    </source>
</evidence>
<feature type="transmembrane region" description="Helical" evidence="8">
    <location>
        <begin position="512"/>
        <end position="545"/>
    </location>
</feature>
<evidence type="ECO:0000256" key="8">
    <source>
        <dbReference type="SAM" id="Phobius"/>
    </source>
</evidence>
<keyword evidence="5 8" id="KW-1133">Transmembrane helix</keyword>
<feature type="transmembrane region" description="Helical" evidence="8">
    <location>
        <begin position="15"/>
        <end position="31"/>
    </location>
</feature>
<feature type="transmembrane region" description="Helical" evidence="8">
    <location>
        <begin position="38"/>
        <end position="66"/>
    </location>
</feature>
<feature type="transmembrane region" description="Helical" evidence="8">
    <location>
        <begin position="557"/>
        <end position="577"/>
    </location>
</feature>
<keyword evidence="6 8" id="KW-0472">Membrane</keyword>
<reference evidence="9" key="1">
    <citation type="journal article" date="2022" name="bioRxiv">
        <title>Sequencing and chromosome-scale assembly of the giantPleurodeles waltlgenome.</title>
        <authorList>
            <person name="Brown T."/>
            <person name="Elewa A."/>
            <person name="Iarovenko S."/>
            <person name="Subramanian E."/>
            <person name="Araus A.J."/>
            <person name="Petzold A."/>
            <person name="Susuki M."/>
            <person name="Suzuki K.-i.T."/>
            <person name="Hayashi T."/>
            <person name="Toyoda A."/>
            <person name="Oliveira C."/>
            <person name="Osipova E."/>
            <person name="Leigh N.D."/>
            <person name="Simon A."/>
            <person name="Yun M.H."/>
        </authorList>
    </citation>
    <scope>NUCLEOTIDE SEQUENCE</scope>
    <source>
        <strain evidence="9">20211129_DDA</strain>
        <tissue evidence="9">Liver</tissue>
    </source>
</reference>
<dbReference type="GO" id="GO:0005886">
    <property type="term" value="C:plasma membrane"/>
    <property type="evidence" value="ECO:0007669"/>
    <property type="project" value="TreeGrafter"/>
</dbReference>
<feature type="transmembrane region" description="Helical" evidence="8">
    <location>
        <begin position="110"/>
        <end position="131"/>
    </location>
</feature>
<dbReference type="GO" id="GO:0017153">
    <property type="term" value="F:sodium:dicarboxylate symporter activity"/>
    <property type="evidence" value="ECO:0007669"/>
    <property type="project" value="TreeGrafter"/>
</dbReference>
<dbReference type="Pfam" id="PF00939">
    <property type="entry name" value="Na_sulph_symp"/>
    <property type="match status" value="1"/>
</dbReference>
<keyword evidence="7" id="KW-0915">Sodium</keyword>
<feature type="transmembrane region" description="Helical" evidence="8">
    <location>
        <begin position="421"/>
        <end position="438"/>
    </location>
</feature>
<dbReference type="PANTHER" id="PTHR10283:SF82">
    <property type="entry name" value="SOLUTE CARRIER FAMILY 13 MEMBER 2"/>
    <property type="match status" value="1"/>
</dbReference>
<comment type="subcellular location">
    <subcellularLocation>
        <location evidence="1">Membrane</location>
        <topology evidence="1">Multi-pass membrane protein</topology>
    </subcellularLocation>
</comment>
<dbReference type="PROSITE" id="PS01271">
    <property type="entry name" value="NA_SULFATE"/>
    <property type="match status" value="1"/>
</dbReference>
<gene>
    <name evidence="9" type="ORF">NDU88_003093</name>
</gene>
<name>A0AAV7UBJ3_PLEWA</name>
<evidence type="ECO:0008006" key="11">
    <source>
        <dbReference type="Google" id="ProtNLM"/>
    </source>
</evidence>
<keyword evidence="7" id="KW-0739">Sodium transport</keyword>
<evidence type="ECO:0000256" key="3">
    <source>
        <dbReference type="ARBA" id="ARBA00022448"/>
    </source>
</evidence>
<feature type="transmembrane region" description="Helical" evidence="8">
    <location>
        <begin position="314"/>
        <end position="339"/>
    </location>
</feature>
<keyword evidence="3" id="KW-0813">Transport</keyword>
<dbReference type="GO" id="GO:0015138">
    <property type="term" value="F:fumarate transmembrane transporter activity"/>
    <property type="evidence" value="ECO:0007669"/>
    <property type="project" value="TreeGrafter"/>
</dbReference>
<evidence type="ECO:0000256" key="7">
    <source>
        <dbReference type="ARBA" id="ARBA00023201"/>
    </source>
</evidence>
<evidence type="ECO:0000313" key="9">
    <source>
        <dbReference type="EMBL" id="KAJ1186310.1"/>
    </source>
</evidence>
<evidence type="ECO:0000256" key="5">
    <source>
        <dbReference type="ARBA" id="ARBA00022989"/>
    </source>
</evidence>
<keyword evidence="10" id="KW-1185">Reference proteome</keyword>
<dbReference type="CDD" id="cd01115">
    <property type="entry name" value="SLC13_permease"/>
    <property type="match status" value="1"/>
</dbReference>
<organism evidence="9 10">
    <name type="scientific">Pleurodeles waltl</name>
    <name type="common">Iberian ribbed newt</name>
    <dbReference type="NCBI Taxonomy" id="8319"/>
    <lineage>
        <taxon>Eukaryota</taxon>
        <taxon>Metazoa</taxon>
        <taxon>Chordata</taxon>
        <taxon>Craniata</taxon>
        <taxon>Vertebrata</taxon>
        <taxon>Euteleostomi</taxon>
        <taxon>Amphibia</taxon>
        <taxon>Batrachia</taxon>
        <taxon>Caudata</taxon>
        <taxon>Salamandroidea</taxon>
        <taxon>Salamandridae</taxon>
        <taxon>Pleurodelinae</taxon>
        <taxon>Pleurodeles</taxon>
    </lineage>
</organism>
<evidence type="ECO:0000256" key="2">
    <source>
        <dbReference type="ARBA" id="ARBA00006772"/>
    </source>
</evidence>
<comment type="similarity">
    <text evidence="2">Belongs to the SLC13A/DASS transporter (TC 2.A.47) family. NADC subfamily.</text>
</comment>